<dbReference type="InterPro" id="IPR007161">
    <property type="entry name" value="DUF364"/>
</dbReference>
<dbReference type="Gene3D" id="3.40.50.11590">
    <property type="match status" value="1"/>
</dbReference>
<dbReference type="Gene3D" id="3.30.390.100">
    <property type="match status" value="1"/>
</dbReference>
<comment type="caution">
    <text evidence="3">The sequence shown here is derived from an EMBL/GenBank/DDBJ whole genome shotgun (WGS) entry which is preliminary data.</text>
</comment>
<feature type="domain" description="Putative heavy-metal chelation" evidence="1">
    <location>
        <begin position="106"/>
        <end position="213"/>
    </location>
</feature>
<dbReference type="EMBL" id="JAOSHN010000006">
    <property type="protein sequence ID" value="MCU7379579.1"/>
    <property type="molecule type" value="Genomic_DNA"/>
</dbReference>
<organism evidence="3 4">
    <name type="scientific">Hominibacterium faecale</name>
    <dbReference type="NCBI Taxonomy" id="2839743"/>
    <lineage>
        <taxon>Bacteria</taxon>
        <taxon>Bacillati</taxon>
        <taxon>Bacillota</taxon>
        <taxon>Clostridia</taxon>
        <taxon>Peptostreptococcales</taxon>
        <taxon>Anaerovoracaceae</taxon>
        <taxon>Hominibacterium</taxon>
    </lineage>
</organism>
<dbReference type="AlphaFoldDB" id="A0A9J6QVR6"/>
<dbReference type="Proteomes" id="UP001065549">
    <property type="component" value="Unassembled WGS sequence"/>
</dbReference>
<dbReference type="Pfam" id="PF04016">
    <property type="entry name" value="DUF364"/>
    <property type="match status" value="1"/>
</dbReference>
<evidence type="ECO:0000259" key="1">
    <source>
        <dbReference type="Pfam" id="PF04016"/>
    </source>
</evidence>
<evidence type="ECO:0000313" key="4">
    <source>
        <dbReference type="Proteomes" id="UP001065549"/>
    </source>
</evidence>
<sequence length="250" mass="27360">MWQLYDQLIETIPKDVKINHIHVGPTWTIVYAGPYCGFAATVNERGLSLPVFDGLIGVDMQSAAELCKSWDFLKASAGTAVVNAYCNHPAAALSVPGMEKTQNAFFDYAGAVKNKKAAIIGHFFNLERFLTNAASISVLERKPSGDDYPDSACEFILPEQDFIFITGSAFINKTLPRLLQLSAHGRAVVLGPSTPMSPVLFQYGADELSGLLPNYLPVKQAAEIGRGYVKMGDFGQRVRLRKEMHSTKSL</sequence>
<name>A0A9J6QVR6_9FIRM</name>
<evidence type="ECO:0000313" key="3">
    <source>
        <dbReference type="EMBL" id="MCU7379579.1"/>
    </source>
</evidence>
<dbReference type="Pfam" id="PF13938">
    <property type="entry name" value="DUF4213"/>
    <property type="match status" value="1"/>
</dbReference>
<reference evidence="3" key="1">
    <citation type="submission" date="2022-09" db="EMBL/GenBank/DDBJ databases">
        <title>Culturomic study of gut microbiota in children with autism spectrum disorder.</title>
        <authorList>
            <person name="Efimov B.A."/>
            <person name="Chaplin A.V."/>
            <person name="Sokolova S.R."/>
            <person name="Pikina A.P."/>
            <person name="Korzhanova M."/>
            <person name="Belova V."/>
            <person name="Korostin D."/>
        </authorList>
    </citation>
    <scope>NUCLEOTIDE SEQUENCE</scope>
    <source>
        <strain evidence="3">ASD5510</strain>
    </source>
</reference>
<protein>
    <submittedName>
        <fullName evidence="3">DUF364 domain-containing protein</fullName>
    </submittedName>
</protein>
<dbReference type="RefSeq" id="WP_253020966.1">
    <property type="nucleotide sequence ID" value="NZ_JAOSHN010000006.1"/>
</dbReference>
<feature type="domain" description="DUF4213" evidence="2">
    <location>
        <begin position="5"/>
        <end position="85"/>
    </location>
</feature>
<accession>A0A9J6QVR6</accession>
<dbReference type="InterPro" id="IPR025251">
    <property type="entry name" value="DUF4213"/>
</dbReference>
<dbReference type="SUPFAM" id="SSF159713">
    <property type="entry name" value="Dhaf3308-like"/>
    <property type="match status" value="1"/>
</dbReference>
<evidence type="ECO:0000259" key="2">
    <source>
        <dbReference type="Pfam" id="PF13938"/>
    </source>
</evidence>
<gene>
    <name evidence="3" type="ORF">OBO34_14630</name>
</gene>
<proteinExistence type="predicted"/>
<keyword evidence="4" id="KW-1185">Reference proteome</keyword>